<evidence type="ECO:0000259" key="1">
    <source>
        <dbReference type="Pfam" id="PF01370"/>
    </source>
</evidence>
<dbReference type="SUPFAM" id="SSF51735">
    <property type="entry name" value="NAD(P)-binding Rossmann-fold domains"/>
    <property type="match status" value="1"/>
</dbReference>
<accession>A0A7K1LK47</accession>
<dbReference type="InterPro" id="IPR036291">
    <property type="entry name" value="NAD(P)-bd_dom_sf"/>
</dbReference>
<organism evidence="2 3">
    <name type="scientific">Rothia koreensis</name>
    <dbReference type="NCBI Taxonomy" id="592378"/>
    <lineage>
        <taxon>Bacteria</taxon>
        <taxon>Bacillati</taxon>
        <taxon>Actinomycetota</taxon>
        <taxon>Actinomycetes</taxon>
        <taxon>Micrococcales</taxon>
        <taxon>Micrococcaceae</taxon>
        <taxon>Rothia</taxon>
    </lineage>
</organism>
<gene>
    <name evidence="2" type="ORF">GMA10_08795</name>
</gene>
<feature type="domain" description="NAD-dependent epimerase/dehydratase" evidence="1">
    <location>
        <begin position="4"/>
        <end position="210"/>
    </location>
</feature>
<comment type="caution">
    <text evidence="2">The sequence shown here is derived from an EMBL/GenBank/DDBJ whole genome shotgun (WGS) entry which is preliminary data.</text>
</comment>
<dbReference type="Gene3D" id="3.40.50.720">
    <property type="entry name" value="NAD(P)-binding Rossmann-like Domain"/>
    <property type="match status" value="1"/>
</dbReference>
<dbReference type="AlphaFoldDB" id="A0A7K1LK47"/>
<sequence length="304" mass="32604">MKYLVTGAGQIGSQLTQDLVDAGHDVVVLRRRQVDVGRVQVLVGDVLDRDLLATAMDGVDAVFHCIHTAYDAKQWDQVLPTRELAVMDAAADAGVPVVFPESVYGFGVQSVDLSEGAELAPVSPLGEVRARLLKARQEHRARTISVVASDLWGPTAAPKTSVAHLSVLVPRPQGKRGFAMGNPTMPHTLTFIPDLTRAMAYAADHASEVAPEGDAVLHAPSQDTGSLEDFNRTVSGRVGVRHKTLTRIPRALLAAAGRVSPMMAELRNQAYLWDRPAVLRPGVLTEEHGLNPTDVGASLDRTLV</sequence>
<dbReference type="EMBL" id="WOGT01000005">
    <property type="protein sequence ID" value="MUN55302.1"/>
    <property type="molecule type" value="Genomic_DNA"/>
</dbReference>
<dbReference type="InterPro" id="IPR001509">
    <property type="entry name" value="Epimerase_deHydtase"/>
</dbReference>
<name>A0A7K1LK47_9MICC</name>
<reference evidence="2 3" key="1">
    <citation type="submission" date="2019-12" db="EMBL/GenBank/DDBJ databases">
        <authorList>
            <person name="Li J."/>
            <person name="Shi Y."/>
            <person name="Xu G."/>
            <person name="Xiao D."/>
            <person name="Ran X."/>
        </authorList>
    </citation>
    <scope>NUCLEOTIDE SEQUENCE [LARGE SCALE GENOMIC DNA]</scope>
    <source>
        <strain evidence="2 3">JCM 15915</strain>
    </source>
</reference>
<evidence type="ECO:0000313" key="3">
    <source>
        <dbReference type="Proteomes" id="UP000462152"/>
    </source>
</evidence>
<dbReference type="OrthoDB" id="8205493at2"/>
<proteinExistence type="predicted"/>
<keyword evidence="3" id="KW-1185">Reference proteome</keyword>
<protein>
    <submittedName>
        <fullName evidence="2">NAD-dependent epimerase/dehydratase family protein</fullName>
    </submittedName>
</protein>
<dbReference type="Pfam" id="PF01370">
    <property type="entry name" value="Epimerase"/>
    <property type="match status" value="1"/>
</dbReference>
<evidence type="ECO:0000313" key="2">
    <source>
        <dbReference type="EMBL" id="MUN55302.1"/>
    </source>
</evidence>
<dbReference type="RefSeq" id="WP_129316243.1">
    <property type="nucleotide sequence ID" value="NZ_NOIQ01000021.1"/>
</dbReference>
<dbReference type="Proteomes" id="UP000462152">
    <property type="component" value="Unassembled WGS sequence"/>
</dbReference>